<reference evidence="10 11" key="1">
    <citation type="journal article" date="2015" name="Nature">
        <title>rRNA introns, odd ribosomes, and small enigmatic genomes across a large radiation of phyla.</title>
        <authorList>
            <person name="Brown C.T."/>
            <person name="Hug L.A."/>
            <person name="Thomas B.C."/>
            <person name="Sharon I."/>
            <person name="Castelle C.J."/>
            <person name="Singh A."/>
            <person name="Wilkins M.J."/>
            <person name="Williams K.H."/>
            <person name="Banfield J.F."/>
        </authorList>
    </citation>
    <scope>NUCLEOTIDE SEQUENCE [LARGE SCALE GENOMIC DNA]</scope>
</reference>
<keyword evidence="5 8" id="KW-0648">Protein biosynthesis</keyword>
<evidence type="ECO:0000313" key="10">
    <source>
        <dbReference type="EMBL" id="KKW33402.1"/>
    </source>
</evidence>
<comment type="similarity">
    <text evidence="1 8 9">Belongs to the class-I aminoacyl-tRNA synthetase family.</text>
</comment>
<keyword evidence="3 8" id="KW-0547">Nucleotide-binding</keyword>
<dbReference type="InterPro" id="IPR024109">
    <property type="entry name" value="Trp-tRNA-ligase_bac-type"/>
</dbReference>
<dbReference type="GO" id="GO:0005524">
    <property type="term" value="F:ATP binding"/>
    <property type="evidence" value="ECO:0007669"/>
    <property type="project" value="UniProtKB-UniRule"/>
</dbReference>
<dbReference type="NCBIfam" id="TIGR00233">
    <property type="entry name" value="trpS"/>
    <property type="match status" value="1"/>
</dbReference>
<dbReference type="PRINTS" id="PR01039">
    <property type="entry name" value="TRNASYNTHTRP"/>
</dbReference>
<dbReference type="PANTHER" id="PTHR43766:SF1">
    <property type="entry name" value="TRYPTOPHAN--TRNA LIGASE, MITOCHONDRIAL"/>
    <property type="match status" value="1"/>
</dbReference>
<sequence length="342" mass="38016">MVFFLKSDCYDDERMNRILTALQPSGILHIGNLFGAIEPMVQLQADGNENFLFIVDYHAITVPQEPETLRHNILFATATYLAVGIDPEKTILFQQSRVSEHTELAWILNCLVHMGELERMTQYKDKARGKGESVSVGLFDYPVLMAADILLYDTNVVPVGEDQKQHVELARDLAERFNSRFGETFIVPQPQIRKEGARIMGLDDPEKKMSKSASSEKNYISLMDDEAAVLKKIKSAVTDSGSTISFEENRKGLANLLTIYSLVTGKPIDQIVTEYAGKGYGDFKVGLAGAVSAYLAPIQKKINGFLQNEPKLLAILDQGATRAKTIAAKKMELVRQKIGVKL</sequence>
<gene>
    <name evidence="8" type="primary">trpS</name>
    <name evidence="10" type="ORF">UY76_C0003G0007</name>
</gene>
<dbReference type="PANTHER" id="PTHR43766">
    <property type="entry name" value="TRYPTOPHAN--TRNA LIGASE, MITOCHONDRIAL"/>
    <property type="match status" value="1"/>
</dbReference>
<dbReference type="GO" id="GO:0006436">
    <property type="term" value="P:tryptophanyl-tRNA aminoacylation"/>
    <property type="evidence" value="ECO:0007669"/>
    <property type="project" value="UniProtKB-UniRule"/>
</dbReference>
<dbReference type="InterPro" id="IPR014729">
    <property type="entry name" value="Rossmann-like_a/b/a_fold"/>
</dbReference>
<feature type="binding site" evidence="8">
    <location>
        <begin position="23"/>
        <end position="25"/>
    </location>
    <ligand>
        <name>ATP</name>
        <dbReference type="ChEBI" id="CHEBI:30616"/>
    </ligand>
</feature>
<dbReference type="PROSITE" id="PS00178">
    <property type="entry name" value="AA_TRNA_LIGASE_I"/>
    <property type="match status" value="1"/>
</dbReference>
<dbReference type="GO" id="GO:0004830">
    <property type="term" value="F:tryptophan-tRNA ligase activity"/>
    <property type="evidence" value="ECO:0007669"/>
    <property type="project" value="UniProtKB-UniRule"/>
</dbReference>
<dbReference type="AlphaFoldDB" id="A0A0G1ZY79"/>
<evidence type="ECO:0000256" key="7">
    <source>
        <dbReference type="ARBA" id="ARBA00049929"/>
    </source>
</evidence>
<dbReference type="HAMAP" id="MF_00140_B">
    <property type="entry name" value="Trp_tRNA_synth_B"/>
    <property type="match status" value="1"/>
</dbReference>
<evidence type="ECO:0000256" key="1">
    <source>
        <dbReference type="ARBA" id="ARBA00005594"/>
    </source>
</evidence>
<keyword evidence="8" id="KW-0963">Cytoplasm</keyword>
<dbReference type="PATRIC" id="fig|1618979.3.peg.58"/>
<dbReference type="InterPro" id="IPR002305">
    <property type="entry name" value="aa-tRNA-synth_Ic"/>
</dbReference>
<evidence type="ECO:0000256" key="9">
    <source>
        <dbReference type="RuleBase" id="RU363036"/>
    </source>
</evidence>
<organism evidence="10 11">
    <name type="scientific">Candidatus Uhrbacteria bacterium GW2011_GWA2_52_8d</name>
    <dbReference type="NCBI Taxonomy" id="1618979"/>
    <lineage>
        <taxon>Bacteria</taxon>
        <taxon>Candidatus Uhriibacteriota</taxon>
    </lineage>
</organism>
<dbReference type="SUPFAM" id="SSF52374">
    <property type="entry name" value="Nucleotidylyl transferase"/>
    <property type="match status" value="1"/>
</dbReference>
<comment type="function">
    <text evidence="8">Catalyzes the attachment of tryptophan to tRNA(Trp).</text>
</comment>
<feature type="binding site" evidence="8">
    <location>
        <begin position="208"/>
        <end position="212"/>
    </location>
    <ligand>
        <name>ATP</name>
        <dbReference type="ChEBI" id="CHEBI:30616"/>
    </ligand>
</feature>
<name>A0A0G1ZY79_9BACT</name>
<feature type="binding site" evidence="8">
    <location>
        <begin position="31"/>
        <end position="32"/>
    </location>
    <ligand>
        <name>ATP</name>
        <dbReference type="ChEBI" id="CHEBI:30616"/>
    </ligand>
</feature>
<feature type="binding site" evidence="8">
    <location>
        <begin position="160"/>
        <end position="162"/>
    </location>
    <ligand>
        <name>ATP</name>
        <dbReference type="ChEBI" id="CHEBI:30616"/>
    </ligand>
</feature>
<evidence type="ECO:0000256" key="5">
    <source>
        <dbReference type="ARBA" id="ARBA00022917"/>
    </source>
</evidence>
<keyword evidence="6 8" id="KW-0030">Aminoacyl-tRNA synthetase</keyword>
<dbReference type="GO" id="GO:0005829">
    <property type="term" value="C:cytosol"/>
    <property type="evidence" value="ECO:0007669"/>
    <property type="project" value="TreeGrafter"/>
</dbReference>
<dbReference type="CDD" id="cd00806">
    <property type="entry name" value="TrpRS_core"/>
    <property type="match status" value="1"/>
</dbReference>
<evidence type="ECO:0000256" key="4">
    <source>
        <dbReference type="ARBA" id="ARBA00022840"/>
    </source>
</evidence>
<comment type="subunit">
    <text evidence="8">Homodimer.</text>
</comment>
<keyword evidence="4 8" id="KW-0067">ATP-binding</keyword>
<dbReference type="InterPro" id="IPR050203">
    <property type="entry name" value="Trp-tRNA_synthetase"/>
</dbReference>
<evidence type="ECO:0000313" key="11">
    <source>
        <dbReference type="Proteomes" id="UP000034054"/>
    </source>
</evidence>
<feature type="binding site" evidence="8">
    <location>
        <position position="199"/>
    </location>
    <ligand>
        <name>ATP</name>
        <dbReference type="ChEBI" id="CHEBI:30616"/>
    </ligand>
</feature>
<evidence type="ECO:0000256" key="6">
    <source>
        <dbReference type="ARBA" id="ARBA00023146"/>
    </source>
</evidence>
<accession>A0A0G1ZY79</accession>
<dbReference type="EC" id="6.1.1.2" evidence="8"/>
<evidence type="ECO:0000256" key="3">
    <source>
        <dbReference type="ARBA" id="ARBA00022741"/>
    </source>
</evidence>
<dbReference type="EMBL" id="LCRH01000003">
    <property type="protein sequence ID" value="KKW33402.1"/>
    <property type="molecule type" value="Genomic_DNA"/>
</dbReference>
<comment type="catalytic activity">
    <reaction evidence="7 8">
        <text>tRNA(Trp) + L-tryptophan + ATP = L-tryptophyl-tRNA(Trp) + AMP + diphosphate + H(+)</text>
        <dbReference type="Rhea" id="RHEA:24080"/>
        <dbReference type="Rhea" id="RHEA-COMP:9671"/>
        <dbReference type="Rhea" id="RHEA-COMP:9705"/>
        <dbReference type="ChEBI" id="CHEBI:15378"/>
        <dbReference type="ChEBI" id="CHEBI:30616"/>
        <dbReference type="ChEBI" id="CHEBI:33019"/>
        <dbReference type="ChEBI" id="CHEBI:57912"/>
        <dbReference type="ChEBI" id="CHEBI:78442"/>
        <dbReference type="ChEBI" id="CHEBI:78535"/>
        <dbReference type="ChEBI" id="CHEBI:456215"/>
        <dbReference type="EC" id="6.1.1.2"/>
    </reaction>
</comment>
<feature type="binding site" evidence="8">
    <location>
        <position position="148"/>
    </location>
    <ligand>
        <name>L-tryptophan</name>
        <dbReference type="ChEBI" id="CHEBI:57912"/>
    </ligand>
</feature>
<dbReference type="Proteomes" id="UP000034054">
    <property type="component" value="Unassembled WGS sequence"/>
</dbReference>
<evidence type="ECO:0000256" key="8">
    <source>
        <dbReference type="HAMAP-Rule" id="MF_00140"/>
    </source>
</evidence>
<feature type="short sequence motif" description="'KMSKS' region" evidence="8">
    <location>
        <begin position="208"/>
        <end position="212"/>
    </location>
</feature>
<dbReference type="FunFam" id="1.10.240.10:FF:000002">
    <property type="entry name" value="Tryptophan--tRNA ligase"/>
    <property type="match status" value="1"/>
</dbReference>
<comment type="subcellular location">
    <subcellularLocation>
        <location evidence="8">Cytoplasm</location>
    </subcellularLocation>
</comment>
<evidence type="ECO:0000256" key="2">
    <source>
        <dbReference type="ARBA" id="ARBA00022598"/>
    </source>
</evidence>
<keyword evidence="2 8" id="KW-0436">Ligase</keyword>
<dbReference type="Gene3D" id="1.10.240.10">
    <property type="entry name" value="Tyrosyl-Transfer RNA Synthetase"/>
    <property type="match status" value="1"/>
</dbReference>
<protein>
    <recommendedName>
        <fullName evidence="8">Tryptophan--tRNA ligase</fullName>
        <ecNumber evidence="8">6.1.1.2</ecNumber>
    </recommendedName>
    <alternativeName>
        <fullName evidence="8">Tryptophanyl-tRNA synthetase</fullName>
        <shortName evidence="8">TrpRS</shortName>
    </alternativeName>
</protein>
<comment type="caution">
    <text evidence="10">The sequence shown here is derived from an EMBL/GenBank/DDBJ whole genome shotgun (WGS) entry which is preliminary data.</text>
</comment>
<feature type="short sequence motif" description="'HIGH' region" evidence="8">
    <location>
        <begin position="24"/>
        <end position="32"/>
    </location>
</feature>
<proteinExistence type="inferred from homology"/>
<dbReference type="InterPro" id="IPR001412">
    <property type="entry name" value="aa-tRNA-synth_I_CS"/>
</dbReference>
<dbReference type="InterPro" id="IPR002306">
    <property type="entry name" value="Trp-tRNA-ligase"/>
</dbReference>
<dbReference type="Pfam" id="PF00579">
    <property type="entry name" value="tRNA-synt_1b"/>
    <property type="match status" value="1"/>
</dbReference>
<dbReference type="Gene3D" id="3.40.50.620">
    <property type="entry name" value="HUPs"/>
    <property type="match status" value="1"/>
</dbReference>